<protein>
    <recommendedName>
        <fullName evidence="1">HD/PDEase domain-containing protein</fullName>
    </recommendedName>
</protein>
<dbReference type="EMBL" id="ML976981">
    <property type="protein sequence ID" value="KAF1961437.1"/>
    <property type="molecule type" value="Genomic_DNA"/>
</dbReference>
<dbReference type="Gene3D" id="1.20.58.1910">
    <property type="match status" value="1"/>
</dbReference>
<dbReference type="OrthoDB" id="16547at2759"/>
<dbReference type="Pfam" id="PF01966">
    <property type="entry name" value="HD"/>
    <property type="match status" value="1"/>
</dbReference>
<dbReference type="InterPro" id="IPR003607">
    <property type="entry name" value="HD/PDEase_dom"/>
</dbReference>
<dbReference type="Gene3D" id="1.10.472.50">
    <property type="entry name" value="HD-domain/PDEase-like"/>
    <property type="match status" value="1"/>
</dbReference>
<dbReference type="PANTHER" id="PTHR33594">
    <property type="entry name" value="SUPERFAMILY HYDROLASE, PUTATIVE (AFU_ORTHOLOGUE AFUA_1G03035)-RELATED"/>
    <property type="match status" value="1"/>
</dbReference>
<dbReference type="SUPFAM" id="SSF109604">
    <property type="entry name" value="HD-domain/PDEase-like"/>
    <property type="match status" value="1"/>
</dbReference>
<gene>
    <name evidence="2" type="ORF">CC80DRAFT_488705</name>
</gene>
<evidence type="ECO:0000259" key="1">
    <source>
        <dbReference type="SMART" id="SM00471"/>
    </source>
</evidence>
<reference evidence="2" key="1">
    <citation type="journal article" date="2020" name="Stud. Mycol.">
        <title>101 Dothideomycetes genomes: a test case for predicting lifestyles and emergence of pathogens.</title>
        <authorList>
            <person name="Haridas S."/>
            <person name="Albert R."/>
            <person name="Binder M."/>
            <person name="Bloem J."/>
            <person name="Labutti K."/>
            <person name="Salamov A."/>
            <person name="Andreopoulos B."/>
            <person name="Baker S."/>
            <person name="Barry K."/>
            <person name="Bills G."/>
            <person name="Bluhm B."/>
            <person name="Cannon C."/>
            <person name="Castanera R."/>
            <person name="Culley D."/>
            <person name="Daum C."/>
            <person name="Ezra D."/>
            <person name="Gonzalez J."/>
            <person name="Henrissat B."/>
            <person name="Kuo A."/>
            <person name="Liang C."/>
            <person name="Lipzen A."/>
            <person name="Lutzoni F."/>
            <person name="Magnuson J."/>
            <person name="Mondo S."/>
            <person name="Nolan M."/>
            <person name="Ohm R."/>
            <person name="Pangilinan J."/>
            <person name="Park H.-J."/>
            <person name="Ramirez L."/>
            <person name="Alfaro M."/>
            <person name="Sun H."/>
            <person name="Tritt A."/>
            <person name="Yoshinaga Y."/>
            <person name="Zwiers L.-H."/>
            <person name="Turgeon B."/>
            <person name="Goodwin S."/>
            <person name="Spatafora J."/>
            <person name="Crous P."/>
            <person name="Grigoriev I."/>
        </authorList>
    </citation>
    <scope>NUCLEOTIDE SEQUENCE</scope>
    <source>
        <strain evidence="2">CBS 675.92</strain>
    </source>
</reference>
<evidence type="ECO:0000313" key="3">
    <source>
        <dbReference type="Proteomes" id="UP000800035"/>
    </source>
</evidence>
<keyword evidence="3" id="KW-1185">Reference proteome</keyword>
<dbReference type="InterPro" id="IPR006674">
    <property type="entry name" value="HD_domain"/>
</dbReference>
<proteinExistence type="predicted"/>
<organism evidence="2 3">
    <name type="scientific">Byssothecium circinans</name>
    <dbReference type="NCBI Taxonomy" id="147558"/>
    <lineage>
        <taxon>Eukaryota</taxon>
        <taxon>Fungi</taxon>
        <taxon>Dikarya</taxon>
        <taxon>Ascomycota</taxon>
        <taxon>Pezizomycotina</taxon>
        <taxon>Dothideomycetes</taxon>
        <taxon>Pleosporomycetidae</taxon>
        <taxon>Pleosporales</taxon>
        <taxon>Massarineae</taxon>
        <taxon>Massarinaceae</taxon>
        <taxon>Byssothecium</taxon>
    </lineage>
</organism>
<dbReference type="SMART" id="SM00471">
    <property type="entry name" value="HDc"/>
    <property type="match status" value="1"/>
</dbReference>
<dbReference type="PANTHER" id="PTHR33594:SF1">
    <property type="entry name" value="HD_PDEASE DOMAIN-CONTAINING PROTEIN"/>
    <property type="match status" value="1"/>
</dbReference>
<accession>A0A6A5UK29</accession>
<feature type="domain" description="HD/PDEase" evidence="1">
    <location>
        <begin position="71"/>
        <end position="209"/>
    </location>
</feature>
<dbReference type="CDD" id="cd00077">
    <property type="entry name" value="HDc"/>
    <property type="match status" value="1"/>
</dbReference>
<evidence type="ECO:0000313" key="2">
    <source>
        <dbReference type="EMBL" id="KAF1961437.1"/>
    </source>
</evidence>
<dbReference type="AlphaFoldDB" id="A0A6A5UK29"/>
<dbReference type="Proteomes" id="UP000800035">
    <property type="component" value="Unassembled WGS sequence"/>
</dbReference>
<name>A0A6A5UK29_9PLEO</name>
<sequence length="274" mass="31801">MALVSLLKKLFYKKAPKVTPTATAWDASLAPPARSQALFDMDKLGIPREHRKMFRAVNIAVRDYMYRDCFDPSHDYEHIQRVVTLAHRLYTAELARTPRAKGRDGREWITLVDPVKVYVGAMLHDVGEPKYLRDTETSEQFIAKMMKQCDVPTPIARYIEHLIPRVSFSREDANPELVARECEDYPELRIIQDADRLDALGAIGQGRCFVFGGFIEQRRKQTIHVAVQLQRSRFQRSVELMKTVVGREEAEKRMAEMVRFRREWNEETDVSLVC</sequence>